<organism evidence="3 4">
    <name type="scientific">Candidatus Chloroploca mongolica</name>
    <dbReference type="NCBI Taxonomy" id="2528176"/>
    <lineage>
        <taxon>Bacteria</taxon>
        <taxon>Bacillati</taxon>
        <taxon>Chloroflexota</taxon>
        <taxon>Chloroflexia</taxon>
        <taxon>Chloroflexales</taxon>
        <taxon>Chloroflexineae</taxon>
        <taxon>Oscillochloridaceae</taxon>
        <taxon>Candidatus Chloroploca</taxon>
    </lineage>
</organism>
<feature type="domain" description="GmrSD restriction endonucleases N-terminal" evidence="1">
    <location>
        <begin position="8"/>
        <end position="267"/>
    </location>
</feature>
<comment type="caution">
    <text evidence="3">The sequence shown here is derived from an EMBL/GenBank/DDBJ whole genome shotgun (WGS) entry which is preliminary data.</text>
</comment>
<sequence>MNPHKVTIQQLFTMQCRHLIPIFQRQYVWDARDQWEPLWDDITQKAREVLNITPGGRQLRKHFMGAVVLRAIAPNGLEYQAYEVIDGQQRLTTLQVLMIALRDYSKQKNLGRSLTLLNGMTANPPLSGSEYEQLKVLPTTRDRADFVDVFECQSPEELLRRRPPIRRKYARRDDPQPKLIAAYHFFYDVIRQFAETADDELDDSATIVADAETIARRVESLVRAITQQLELVRIDLDHDDDPQVIFETLNARGVKLWPGDLVRNYVFLEATRRHGSQAKVKDLYDTYWRHYDETATAAFWKEHVRQGRLVNPRFELFLFHFLTSKLKRPEDDIQLQHLYRSFCEWWDTSEGAQPRDVEQALQEIQVYSAFYHRLFEQRDDDRLATFGRRLRIMDVSTIYPLVLFLFVEREQETTAEIDGLLTDLESYLVRRLICGLTTKSYNRIFVKLLTDLRKAGPISRGVVQQHLLNMTGPTAEWPSDDLLRERWLTSPVYQNLRQSRIVMILEALEWQQYGPKQEHQRPPSTTPYTIEHILPQSPSEDDWPLPLPADADEETRLAIVMTREALKHTIGNLTLVTSPMNSGLGNRPFLQKRQAFDTQSTLMLSKYFIKHGIDTWGEAQIRERGERLLTEAITIWPRP</sequence>
<dbReference type="Pfam" id="PF07510">
    <property type="entry name" value="GmrSD_C"/>
    <property type="match status" value="1"/>
</dbReference>
<dbReference type="PANTHER" id="PTHR35149">
    <property type="entry name" value="SLL5132 PROTEIN"/>
    <property type="match status" value="1"/>
</dbReference>
<protein>
    <submittedName>
        <fullName evidence="3">DUF262 domain-containing protein</fullName>
    </submittedName>
</protein>
<keyword evidence="4" id="KW-1185">Reference proteome</keyword>
<dbReference type="Proteomes" id="UP001193081">
    <property type="component" value="Unassembled WGS sequence"/>
</dbReference>
<gene>
    <name evidence="3" type="ORF">EYB53_011040</name>
</gene>
<evidence type="ECO:0000313" key="4">
    <source>
        <dbReference type="Proteomes" id="UP001193081"/>
    </source>
</evidence>
<evidence type="ECO:0000259" key="1">
    <source>
        <dbReference type="Pfam" id="PF03235"/>
    </source>
</evidence>
<dbReference type="Pfam" id="PF03235">
    <property type="entry name" value="GmrSD_N"/>
    <property type="match status" value="1"/>
</dbReference>
<feature type="domain" description="GmrSD restriction endonucleases C-terminal" evidence="2">
    <location>
        <begin position="477"/>
        <end position="629"/>
    </location>
</feature>
<accession>A0ABS4D9Y6</accession>
<evidence type="ECO:0000313" key="3">
    <source>
        <dbReference type="EMBL" id="MBP1466241.1"/>
    </source>
</evidence>
<dbReference type="PANTHER" id="PTHR35149:SF2">
    <property type="entry name" value="DUF262 DOMAIN-CONTAINING PROTEIN"/>
    <property type="match status" value="1"/>
</dbReference>
<dbReference type="InterPro" id="IPR004919">
    <property type="entry name" value="GmrSD_N"/>
</dbReference>
<evidence type="ECO:0000259" key="2">
    <source>
        <dbReference type="Pfam" id="PF07510"/>
    </source>
</evidence>
<dbReference type="RefSeq" id="WP_135478243.1">
    <property type="nucleotide sequence ID" value="NZ_SIJK02000017.1"/>
</dbReference>
<dbReference type="InterPro" id="IPR011089">
    <property type="entry name" value="GmrSD_C"/>
</dbReference>
<reference evidence="3 4" key="1">
    <citation type="submission" date="2021-03" db="EMBL/GenBank/DDBJ databases">
        <authorList>
            <person name="Grouzdev D.S."/>
        </authorList>
    </citation>
    <scope>NUCLEOTIDE SEQUENCE [LARGE SCALE GENOMIC DNA]</scope>
    <source>
        <strain evidence="3 4">M50-1</strain>
    </source>
</reference>
<name>A0ABS4D9Y6_9CHLR</name>
<proteinExistence type="predicted"/>
<dbReference type="EMBL" id="SIJK02000017">
    <property type="protein sequence ID" value="MBP1466241.1"/>
    <property type="molecule type" value="Genomic_DNA"/>
</dbReference>